<dbReference type="Proteomes" id="UP001596215">
    <property type="component" value="Unassembled WGS sequence"/>
</dbReference>
<proteinExistence type="predicted"/>
<keyword evidence="3" id="KW-0067">ATP-binding</keyword>
<evidence type="ECO:0000256" key="3">
    <source>
        <dbReference type="ARBA" id="ARBA00022840"/>
    </source>
</evidence>
<dbReference type="EC" id="3.5.2.9" evidence="5"/>
<dbReference type="InterPro" id="IPR029000">
    <property type="entry name" value="Cyclophilin-like_dom_sf"/>
</dbReference>
<protein>
    <submittedName>
        <fullName evidence="5">5-oxoprolinase subunit PxpB</fullName>
        <ecNumber evidence="5">3.5.2.9</ecNumber>
    </submittedName>
</protein>
<evidence type="ECO:0000259" key="4">
    <source>
        <dbReference type="SMART" id="SM00796"/>
    </source>
</evidence>
<keyword evidence="6" id="KW-1185">Reference proteome</keyword>
<dbReference type="InterPro" id="IPR003833">
    <property type="entry name" value="CT_C_D"/>
</dbReference>
<keyword evidence="2 5" id="KW-0378">Hydrolase</keyword>
<gene>
    <name evidence="5" type="primary">pxpB</name>
    <name evidence="5" type="ORF">ACFP73_09435</name>
</gene>
<evidence type="ECO:0000313" key="6">
    <source>
        <dbReference type="Proteomes" id="UP001596215"/>
    </source>
</evidence>
<dbReference type="PANTHER" id="PTHR34698">
    <property type="entry name" value="5-OXOPROLINASE SUBUNIT B"/>
    <property type="match status" value="1"/>
</dbReference>
<dbReference type="NCBIfam" id="TIGR00370">
    <property type="entry name" value="5-oxoprolinase subunit PxpB"/>
    <property type="match status" value="1"/>
</dbReference>
<dbReference type="SMART" id="SM00796">
    <property type="entry name" value="AHS1"/>
    <property type="match status" value="1"/>
</dbReference>
<feature type="domain" description="Carboxyltransferase" evidence="4">
    <location>
        <begin position="4"/>
        <end position="202"/>
    </location>
</feature>
<dbReference type="RefSeq" id="WP_212708389.1">
    <property type="nucleotide sequence ID" value="NZ_BAAAFW010000060.1"/>
</dbReference>
<reference evidence="6" key="1">
    <citation type="journal article" date="2019" name="Int. J. Syst. Evol. Microbiol.">
        <title>The Global Catalogue of Microorganisms (GCM) 10K type strain sequencing project: providing services to taxonomists for standard genome sequencing and annotation.</title>
        <authorList>
            <consortium name="The Broad Institute Genomics Platform"/>
            <consortium name="The Broad Institute Genome Sequencing Center for Infectious Disease"/>
            <person name="Wu L."/>
            <person name="Ma J."/>
        </authorList>
    </citation>
    <scope>NUCLEOTIDE SEQUENCE [LARGE SCALE GENOMIC DNA]</scope>
    <source>
        <strain evidence="6">CGMCC 4.1530</strain>
    </source>
</reference>
<evidence type="ECO:0000256" key="2">
    <source>
        <dbReference type="ARBA" id="ARBA00022801"/>
    </source>
</evidence>
<dbReference type="InterPro" id="IPR010016">
    <property type="entry name" value="PxpB"/>
</dbReference>
<sequence>MQQLRCYMLGEQALVLELSAPLLLDSQQKIRGLTRRLSALEQVQEVVPGMNNLTVMLREIPADPLAALRQLRSWWDESDADESVSRTIEIPVVYGGDAGPDLAAVARQCQLTASQVVERHSAVLYTVYCIGFQPGFPYLGGLDPAIHCPRRAEPRVSVPAGSVGIGGSQTGIYPLAAPGGWQLIGRTLTPLFLAQRTPPALLAPGDRVRFVPQKEGQC</sequence>
<accession>A0ABW1VQQ2</accession>
<dbReference type="EMBL" id="JBHSUC010000010">
    <property type="protein sequence ID" value="MFC6362318.1"/>
    <property type="molecule type" value="Genomic_DNA"/>
</dbReference>
<dbReference type="Gene3D" id="2.40.100.10">
    <property type="entry name" value="Cyclophilin-like"/>
    <property type="match status" value="1"/>
</dbReference>
<evidence type="ECO:0000256" key="1">
    <source>
        <dbReference type="ARBA" id="ARBA00022741"/>
    </source>
</evidence>
<dbReference type="GO" id="GO:0017168">
    <property type="term" value="F:5-oxoprolinase (ATP-hydrolyzing) activity"/>
    <property type="evidence" value="ECO:0007669"/>
    <property type="project" value="UniProtKB-EC"/>
</dbReference>
<name>A0ABW1VQQ2_9GAMM</name>
<dbReference type="SUPFAM" id="SSF160467">
    <property type="entry name" value="PH0987 N-terminal domain-like"/>
    <property type="match status" value="1"/>
</dbReference>
<comment type="caution">
    <text evidence="5">The sequence shown here is derived from an EMBL/GenBank/DDBJ whole genome shotgun (WGS) entry which is preliminary data.</text>
</comment>
<dbReference type="SUPFAM" id="SSF50891">
    <property type="entry name" value="Cyclophilin-like"/>
    <property type="match status" value="1"/>
</dbReference>
<keyword evidence="1" id="KW-0547">Nucleotide-binding</keyword>
<dbReference type="Pfam" id="PF02682">
    <property type="entry name" value="CT_C_D"/>
    <property type="match status" value="1"/>
</dbReference>
<organism evidence="5 6">
    <name type="scientific">Tatumella punctata</name>
    <dbReference type="NCBI Taxonomy" id="399969"/>
    <lineage>
        <taxon>Bacteria</taxon>
        <taxon>Pseudomonadati</taxon>
        <taxon>Pseudomonadota</taxon>
        <taxon>Gammaproteobacteria</taxon>
        <taxon>Enterobacterales</taxon>
        <taxon>Erwiniaceae</taxon>
        <taxon>Tatumella</taxon>
    </lineage>
</organism>
<evidence type="ECO:0000313" key="5">
    <source>
        <dbReference type="EMBL" id="MFC6362318.1"/>
    </source>
</evidence>
<dbReference type="PANTHER" id="PTHR34698:SF2">
    <property type="entry name" value="5-OXOPROLINASE SUBUNIT B"/>
    <property type="match status" value="1"/>
</dbReference>